<keyword evidence="3" id="KW-1185">Reference proteome</keyword>
<dbReference type="AlphaFoldDB" id="A0A9X2VWB3"/>
<dbReference type="RefSeq" id="WP_259629507.1">
    <property type="nucleotide sequence ID" value="NZ_JANYMP010000040.1"/>
</dbReference>
<dbReference type="InterPro" id="IPR005031">
    <property type="entry name" value="COQ10_START"/>
</dbReference>
<comment type="caution">
    <text evidence="2">The sequence shown here is derived from an EMBL/GenBank/DDBJ whole genome shotgun (WGS) entry which is preliminary data.</text>
</comment>
<accession>A0A9X2VWB3</accession>
<dbReference type="InterPro" id="IPR023393">
    <property type="entry name" value="START-like_dom_sf"/>
</dbReference>
<feature type="domain" description="Coenzyme Q-binding protein COQ10 START" evidence="1">
    <location>
        <begin position="36"/>
        <end position="142"/>
    </location>
</feature>
<organism evidence="2 3">
    <name type="scientific">Umezawaea endophytica</name>
    <dbReference type="NCBI Taxonomy" id="1654476"/>
    <lineage>
        <taxon>Bacteria</taxon>
        <taxon>Bacillati</taxon>
        <taxon>Actinomycetota</taxon>
        <taxon>Actinomycetes</taxon>
        <taxon>Pseudonocardiales</taxon>
        <taxon>Pseudonocardiaceae</taxon>
        <taxon>Umezawaea</taxon>
    </lineage>
</organism>
<evidence type="ECO:0000313" key="3">
    <source>
        <dbReference type="Proteomes" id="UP001141259"/>
    </source>
</evidence>
<dbReference type="Gene3D" id="3.30.530.20">
    <property type="match status" value="1"/>
</dbReference>
<dbReference type="SUPFAM" id="SSF55961">
    <property type="entry name" value="Bet v1-like"/>
    <property type="match status" value="1"/>
</dbReference>
<name>A0A9X2VWB3_9PSEU</name>
<protein>
    <submittedName>
        <fullName evidence="2">Polyketide cyclase</fullName>
    </submittedName>
</protein>
<proteinExistence type="predicted"/>
<evidence type="ECO:0000259" key="1">
    <source>
        <dbReference type="Pfam" id="PF03364"/>
    </source>
</evidence>
<dbReference type="Proteomes" id="UP001141259">
    <property type="component" value="Unassembled WGS sequence"/>
</dbReference>
<dbReference type="Pfam" id="PF03364">
    <property type="entry name" value="Polyketide_cyc"/>
    <property type="match status" value="1"/>
</dbReference>
<gene>
    <name evidence="2" type="ORF">NZH93_45095</name>
</gene>
<sequence length="173" mass="19358">MELSVERFLLLLGDTRRVSFNHYRFRSVWLVDCLPGDAFDVLADLGSYPLWWPEVRRAVQVGEERAVLSCRSFLPYELVFEASHHTRDSEKLVLVANLEGDLNGTVGWWVQPCGAGARLVYDQEVTVGKPVLRALGPLLRPALVANHQVMMRHGRRGLGTYLAGFAKGVVARG</sequence>
<reference evidence="2" key="1">
    <citation type="submission" date="2022-08" db="EMBL/GenBank/DDBJ databases">
        <authorList>
            <person name="Tistechok S."/>
            <person name="Samborskyy M."/>
            <person name="Roman I."/>
        </authorList>
    </citation>
    <scope>NUCLEOTIDE SEQUENCE</scope>
    <source>
        <strain evidence="2">DSM 103496</strain>
    </source>
</reference>
<evidence type="ECO:0000313" key="2">
    <source>
        <dbReference type="EMBL" id="MCS7484056.1"/>
    </source>
</evidence>
<dbReference type="EMBL" id="JANYMP010000040">
    <property type="protein sequence ID" value="MCS7484056.1"/>
    <property type="molecule type" value="Genomic_DNA"/>
</dbReference>